<gene>
    <name evidence="4" type="primary">LOC108680471</name>
</gene>
<feature type="region of interest" description="Disordered" evidence="1">
    <location>
        <begin position="153"/>
        <end position="181"/>
    </location>
</feature>
<dbReference type="AlphaFoldDB" id="A0A8B7PGU4"/>
<feature type="domain" description="COMM" evidence="2">
    <location>
        <begin position="122"/>
        <end position="222"/>
    </location>
</feature>
<protein>
    <submittedName>
        <fullName evidence="4">Uncharacterized protein LOC108680471</fullName>
    </submittedName>
</protein>
<keyword evidence="3" id="KW-1185">Reference proteome</keyword>
<name>A0A8B7PGU4_HYAAZ</name>
<organism evidence="3 4">
    <name type="scientific">Hyalella azteca</name>
    <name type="common">Amphipod</name>
    <dbReference type="NCBI Taxonomy" id="294128"/>
    <lineage>
        <taxon>Eukaryota</taxon>
        <taxon>Metazoa</taxon>
        <taxon>Ecdysozoa</taxon>
        <taxon>Arthropoda</taxon>
        <taxon>Crustacea</taxon>
        <taxon>Multicrustacea</taxon>
        <taxon>Malacostraca</taxon>
        <taxon>Eumalacostraca</taxon>
        <taxon>Peracarida</taxon>
        <taxon>Amphipoda</taxon>
        <taxon>Senticaudata</taxon>
        <taxon>Talitrida</taxon>
        <taxon>Talitroidea</taxon>
        <taxon>Hyalellidae</taxon>
        <taxon>Hyalella</taxon>
    </lineage>
</organism>
<evidence type="ECO:0000313" key="3">
    <source>
        <dbReference type="Proteomes" id="UP000694843"/>
    </source>
</evidence>
<dbReference type="OrthoDB" id="64318at2759"/>
<dbReference type="KEGG" id="hazt:108680471"/>
<dbReference type="Proteomes" id="UP000694843">
    <property type="component" value="Unplaced"/>
</dbReference>
<dbReference type="RefSeq" id="XP_018024782.1">
    <property type="nucleotide sequence ID" value="XM_018169293.2"/>
</dbReference>
<dbReference type="Pfam" id="PF07258">
    <property type="entry name" value="COMM_domain"/>
    <property type="match status" value="1"/>
</dbReference>
<dbReference type="GeneID" id="108680471"/>
<sequence length="222" mass="23787">MVQAGEQSPRFEWLEAAGISHEQLARECVEQLCYGGQDETLGGSFAPLPPPQEESQRLLECRKFLQNVACRIIENKLTLEQCTALVQGSGFTGGSALYAATRERQAAVREVLVRRALAPLPCLLDFDWNVKLAVASSSVATLQEPLLNLVLRTTSSSTGPPTGTTSHPSTTSSSNASEFPSSAGNSCNLGAGENIFAELSLEQVEELIAALKNVQCKMVKCT</sequence>
<proteinExistence type="predicted"/>
<reference evidence="4" key="1">
    <citation type="submission" date="2025-08" db="UniProtKB">
        <authorList>
            <consortium name="RefSeq"/>
        </authorList>
    </citation>
    <scope>IDENTIFICATION</scope>
    <source>
        <tissue evidence="4">Whole organism</tissue>
    </source>
</reference>
<accession>A0A8B7PGU4</accession>
<evidence type="ECO:0000259" key="2">
    <source>
        <dbReference type="PROSITE" id="PS51269"/>
    </source>
</evidence>
<evidence type="ECO:0000256" key="1">
    <source>
        <dbReference type="SAM" id="MobiDB-lite"/>
    </source>
</evidence>
<dbReference type="PROSITE" id="PS51269">
    <property type="entry name" value="COMM"/>
    <property type="match status" value="1"/>
</dbReference>
<evidence type="ECO:0000313" key="4">
    <source>
        <dbReference type="RefSeq" id="XP_018024782.1"/>
    </source>
</evidence>
<dbReference type="InterPro" id="IPR017920">
    <property type="entry name" value="COMM"/>
</dbReference>
<feature type="compositionally biased region" description="Low complexity" evidence="1">
    <location>
        <begin position="153"/>
        <end position="174"/>
    </location>
</feature>